<dbReference type="Pfam" id="PF01047">
    <property type="entry name" value="MarR"/>
    <property type="match status" value="1"/>
</dbReference>
<dbReference type="PROSITE" id="PS50995">
    <property type="entry name" value="HTH_MARR_2"/>
    <property type="match status" value="1"/>
</dbReference>
<keyword evidence="7" id="KW-1185">Reference proteome</keyword>
<sequence>MDHPPGDRPPENPARSSSGEKTPQDTPGHDESLDRLLVHVCRLHYVRAHALLEEIGLYRGQPPLLEALWQQEGRTHSELAALLHIHPATVTKMIQRMEQAGFVERRRDPQDQRVSRVYLTQAGRDIRQQVRAIQRQMEADAFAGLEPAEREQIRRLLERVRDNLARLASL</sequence>
<dbReference type="Proteomes" id="UP000317371">
    <property type="component" value="Unassembled WGS sequence"/>
</dbReference>
<dbReference type="EMBL" id="VIGC01000012">
    <property type="protein sequence ID" value="TQE95668.1"/>
    <property type="molecule type" value="Genomic_DNA"/>
</dbReference>
<feature type="compositionally biased region" description="Basic and acidic residues" evidence="4">
    <location>
        <begin position="1"/>
        <end position="10"/>
    </location>
</feature>
<dbReference type="InterPro" id="IPR036390">
    <property type="entry name" value="WH_DNA-bd_sf"/>
</dbReference>
<accession>A0A540VFX9</accession>
<name>A0A540VFX9_9CHLR</name>
<evidence type="ECO:0000256" key="1">
    <source>
        <dbReference type="ARBA" id="ARBA00023015"/>
    </source>
</evidence>
<dbReference type="PANTHER" id="PTHR42756:SF1">
    <property type="entry name" value="TRANSCRIPTIONAL REPRESSOR OF EMRAB OPERON"/>
    <property type="match status" value="1"/>
</dbReference>
<dbReference type="SUPFAM" id="SSF46785">
    <property type="entry name" value="Winged helix' DNA-binding domain"/>
    <property type="match status" value="1"/>
</dbReference>
<evidence type="ECO:0000256" key="3">
    <source>
        <dbReference type="ARBA" id="ARBA00023163"/>
    </source>
</evidence>
<reference evidence="6 7" key="1">
    <citation type="submission" date="2019-06" db="EMBL/GenBank/DDBJ databases">
        <title>Genome sequence of Litorilinea aerophila BAA-2444.</title>
        <authorList>
            <person name="Maclea K.S."/>
            <person name="Maurais E.G."/>
            <person name="Iannazzi L.C."/>
        </authorList>
    </citation>
    <scope>NUCLEOTIDE SEQUENCE [LARGE SCALE GENOMIC DNA]</scope>
    <source>
        <strain evidence="6 7">ATCC BAA-2444</strain>
    </source>
</reference>
<dbReference type="GO" id="GO:0003677">
    <property type="term" value="F:DNA binding"/>
    <property type="evidence" value="ECO:0007669"/>
    <property type="project" value="UniProtKB-KW"/>
</dbReference>
<dbReference type="PANTHER" id="PTHR42756">
    <property type="entry name" value="TRANSCRIPTIONAL REGULATOR, MARR"/>
    <property type="match status" value="1"/>
</dbReference>
<evidence type="ECO:0000256" key="2">
    <source>
        <dbReference type="ARBA" id="ARBA00023125"/>
    </source>
</evidence>
<evidence type="ECO:0000313" key="6">
    <source>
        <dbReference type="EMBL" id="TQE95668.1"/>
    </source>
</evidence>
<feature type="region of interest" description="Disordered" evidence="4">
    <location>
        <begin position="1"/>
        <end position="31"/>
    </location>
</feature>
<gene>
    <name evidence="6" type="ORF">FKZ61_11125</name>
</gene>
<dbReference type="GO" id="GO:0003700">
    <property type="term" value="F:DNA-binding transcription factor activity"/>
    <property type="evidence" value="ECO:0007669"/>
    <property type="project" value="InterPro"/>
</dbReference>
<dbReference type="Gene3D" id="1.10.10.10">
    <property type="entry name" value="Winged helix-like DNA-binding domain superfamily/Winged helix DNA-binding domain"/>
    <property type="match status" value="1"/>
</dbReference>
<dbReference type="InterPro" id="IPR036388">
    <property type="entry name" value="WH-like_DNA-bd_sf"/>
</dbReference>
<feature type="compositionally biased region" description="Polar residues" evidence="4">
    <location>
        <begin position="14"/>
        <end position="25"/>
    </location>
</feature>
<dbReference type="InParanoid" id="A0A540VFX9"/>
<dbReference type="RefSeq" id="WP_141610203.1">
    <property type="nucleotide sequence ID" value="NZ_VIGC02000012.1"/>
</dbReference>
<dbReference type="SMART" id="SM00347">
    <property type="entry name" value="HTH_MARR"/>
    <property type="match status" value="1"/>
</dbReference>
<evidence type="ECO:0000256" key="4">
    <source>
        <dbReference type="SAM" id="MobiDB-lite"/>
    </source>
</evidence>
<dbReference type="InterPro" id="IPR023187">
    <property type="entry name" value="Tscrpt_reg_MarR-type_CS"/>
</dbReference>
<feature type="domain" description="HTH marR-type" evidence="5">
    <location>
        <begin position="30"/>
        <end position="162"/>
    </location>
</feature>
<dbReference type="PRINTS" id="PR00598">
    <property type="entry name" value="HTHMARR"/>
</dbReference>
<dbReference type="InterPro" id="IPR000835">
    <property type="entry name" value="HTH_MarR-typ"/>
</dbReference>
<keyword evidence="3" id="KW-0804">Transcription</keyword>
<keyword evidence="1" id="KW-0805">Transcription regulation</keyword>
<dbReference type="FunCoup" id="A0A540VFX9">
    <property type="interactions" value="36"/>
</dbReference>
<comment type="caution">
    <text evidence="6">The sequence shown here is derived from an EMBL/GenBank/DDBJ whole genome shotgun (WGS) entry which is preliminary data.</text>
</comment>
<protein>
    <submittedName>
        <fullName evidence="6">MarR family transcriptional regulator</fullName>
    </submittedName>
</protein>
<evidence type="ECO:0000313" key="7">
    <source>
        <dbReference type="Proteomes" id="UP000317371"/>
    </source>
</evidence>
<dbReference type="OrthoDB" id="9799663at2"/>
<evidence type="ECO:0000259" key="5">
    <source>
        <dbReference type="PROSITE" id="PS50995"/>
    </source>
</evidence>
<proteinExistence type="predicted"/>
<dbReference type="PROSITE" id="PS01117">
    <property type="entry name" value="HTH_MARR_1"/>
    <property type="match status" value="1"/>
</dbReference>
<keyword evidence="2" id="KW-0238">DNA-binding</keyword>
<dbReference type="AlphaFoldDB" id="A0A540VFX9"/>
<organism evidence="6 7">
    <name type="scientific">Litorilinea aerophila</name>
    <dbReference type="NCBI Taxonomy" id="1204385"/>
    <lineage>
        <taxon>Bacteria</taxon>
        <taxon>Bacillati</taxon>
        <taxon>Chloroflexota</taxon>
        <taxon>Caldilineae</taxon>
        <taxon>Caldilineales</taxon>
        <taxon>Caldilineaceae</taxon>
        <taxon>Litorilinea</taxon>
    </lineage>
</organism>